<gene>
    <name evidence="10" type="ORF">EYC98_20510</name>
</gene>
<dbReference type="Gene3D" id="3.30.2010.10">
    <property type="entry name" value="Metalloproteases ('zincins'), catalytic domain"/>
    <property type="match status" value="1"/>
</dbReference>
<comment type="caution">
    <text evidence="10">The sequence shown here is derived from an EMBL/GenBank/DDBJ whole genome shotgun (WGS) entry which is preliminary data.</text>
</comment>
<dbReference type="Pfam" id="PF01435">
    <property type="entry name" value="Peptidase_M48"/>
    <property type="match status" value="1"/>
</dbReference>
<dbReference type="PANTHER" id="PTHR22726:SF1">
    <property type="entry name" value="METALLOENDOPEPTIDASE OMA1, MITOCHONDRIAL"/>
    <property type="match status" value="1"/>
</dbReference>
<keyword evidence="4 8" id="KW-0574">Periplasm</keyword>
<comment type="similarity">
    <text evidence="8">Belongs to the peptidase M48 family. BepA subfamily.</text>
</comment>
<dbReference type="EMBL" id="SHNN01000006">
    <property type="protein sequence ID" value="MCX2983252.1"/>
    <property type="molecule type" value="Genomic_DNA"/>
</dbReference>
<evidence type="ECO:0000256" key="4">
    <source>
        <dbReference type="ARBA" id="ARBA00022764"/>
    </source>
</evidence>
<evidence type="ECO:0000256" key="2">
    <source>
        <dbReference type="ARBA" id="ARBA00022723"/>
    </source>
</evidence>
<dbReference type="InterPro" id="IPR011990">
    <property type="entry name" value="TPR-like_helical_dom_sf"/>
</dbReference>
<dbReference type="SUPFAM" id="SSF48452">
    <property type="entry name" value="TPR-like"/>
    <property type="match status" value="1"/>
</dbReference>
<name>A0ABT3TPI9_9GAMM</name>
<feature type="binding site" evidence="8">
    <location>
        <position position="218"/>
    </location>
    <ligand>
        <name>Zn(2+)</name>
        <dbReference type="ChEBI" id="CHEBI:29105"/>
        <note>catalytic</note>
    </ligand>
</feature>
<keyword evidence="6 8" id="KW-0862">Zinc</keyword>
<feature type="domain" description="Peptidase M48" evidence="9">
    <location>
        <begin position="89"/>
        <end position="278"/>
    </location>
</feature>
<keyword evidence="7 8" id="KW-0482">Metalloprotease</keyword>
<evidence type="ECO:0000256" key="5">
    <source>
        <dbReference type="ARBA" id="ARBA00022801"/>
    </source>
</evidence>
<evidence type="ECO:0000256" key="8">
    <source>
        <dbReference type="HAMAP-Rule" id="MF_00997"/>
    </source>
</evidence>
<keyword evidence="1 8" id="KW-0645">Protease</keyword>
<evidence type="ECO:0000313" key="11">
    <source>
        <dbReference type="Proteomes" id="UP001143362"/>
    </source>
</evidence>
<comment type="function">
    <text evidence="8">Functions as both a chaperone and a metalloprotease. Maintains the integrity of the outer membrane by promoting either the assembly or the elimination of outer membrane proteins, depending on their folding state.</text>
</comment>
<feature type="binding site" evidence="8">
    <location>
        <position position="156"/>
    </location>
    <ligand>
        <name>Zn(2+)</name>
        <dbReference type="ChEBI" id="CHEBI:29105"/>
        <note>catalytic</note>
    </ligand>
</feature>
<dbReference type="HAMAP" id="MF_00997">
    <property type="entry name" value="Protease_BepA"/>
    <property type="match status" value="1"/>
</dbReference>
<keyword evidence="2 8" id="KW-0479">Metal-binding</keyword>
<feature type="active site" description="Proton donor" evidence="8">
    <location>
        <position position="222"/>
    </location>
</feature>
<dbReference type="PANTHER" id="PTHR22726">
    <property type="entry name" value="METALLOENDOPEPTIDASE OMA1"/>
    <property type="match status" value="1"/>
</dbReference>
<comment type="subcellular location">
    <subcellularLocation>
        <location evidence="8">Periplasm</location>
    </subcellularLocation>
</comment>
<reference evidence="10" key="1">
    <citation type="submission" date="2019-02" db="EMBL/GenBank/DDBJ databases">
        <authorList>
            <person name="Li S.-H."/>
        </authorList>
    </citation>
    <scope>NUCLEOTIDE SEQUENCE</scope>
    <source>
        <strain evidence="10">IMCC14734</strain>
    </source>
</reference>
<accession>A0ABT3TPI9</accession>
<feature type="active site" evidence="8">
    <location>
        <position position="153"/>
    </location>
</feature>
<sequence>MYPTVSKFDPLTSAYSRKVNYSIRQFLAQSLLAAALFCTGVSHSQELKLPNLGESSTSLFSAEQEYKLGRAWGRMFRSQVPTLDDPLVHDYLEDLIYRLATHSQLQDRRLDLIVVKNQVLNAFAVPGGVIGVHTGLLLYAQTEDELATVLSHELAHLSQRHFSRGVEQQKKQQPLTYAGMLAGLVLIATTGSSAGLAALSASQAAAIDSQLRFSRSNEQEADRIGMQTLEEAGMDPHAAPAMFERMLAASRYSGGNRVPEFLRTHPLSENRIADTRNRARQYPKVLREESLAFHLVRARVQILHADSPQRAVAEFRSALAGKPLSREASQYGLVLALKEAGQPVEARSELDQLLQHNPDQVEYLIASAELDLAIGEAQAAVRALQRELRIYPGNHALTMAYARALMADNQAHIAEEVLLAQTRRRPGDPGMWYLLAEVAGLSGNILGLHRARAEYFILSGGLSEADKQLKYALKLAQNDYHTSALVNQRILDVSNMRRSLDL</sequence>
<dbReference type="Proteomes" id="UP001143362">
    <property type="component" value="Unassembled WGS sequence"/>
</dbReference>
<dbReference type="Gene3D" id="1.25.40.10">
    <property type="entry name" value="Tetratricopeptide repeat domain"/>
    <property type="match status" value="1"/>
</dbReference>
<keyword evidence="5 8" id="KW-0378">Hydrolase</keyword>
<evidence type="ECO:0000256" key="6">
    <source>
        <dbReference type="ARBA" id="ARBA00022833"/>
    </source>
</evidence>
<evidence type="ECO:0000256" key="3">
    <source>
        <dbReference type="ARBA" id="ARBA00022729"/>
    </source>
</evidence>
<evidence type="ECO:0000256" key="1">
    <source>
        <dbReference type="ARBA" id="ARBA00022670"/>
    </source>
</evidence>
<protein>
    <recommendedName>
        <fullName evidence="8">Putative beta-barrel assembly-enhancing protease</fullName>
        <ecNumber evidence="8">3.4.-.-</ecNumber>
    </recommendedName>
</protein>
<proteinExistence type="inferred from homology"/>
<evidence type="ECO:0000256" key="7">
    <source>
        <dbReference type="ARBA" id="ARBA00023049"/>
    </source>
</evidence>
<dbReference type="InterPro" id="IPR051156">
    <property type="entry name" value="Mito/Outer_Membr_Metalloprot"/>
</dbReference>
<dbReference type="InterPro" id="IPR030873">
    <property type="entry name" value="Protease_BepA"/>
</dbReference>
<feature type="binding site" evidence="8">
    <location>
        <position position="152"/>
    </location>
    <ligand>
        <name>Zn(2+)</name>
        <dbReference type="ChEBI" id="CHEBI:29105"/>
        <note>catalytic</note>
    </ligand>
</feature>
<comment type="cofactor">
    <cofactor evidence="8">
        <name>Zn(2+)</name>
        <dbReference type="ChEBI" id="CHEBI:29105"/>
    </cofactor>
    <text evidence="8">Binds 1 zinc ion per subunit.</text>
</comment>
<dbReference type="CDD" id="cd07324">
    <property type="entry name" value="M48C_Oma1-like"/>
    <property type="match status" value="1"/>
</dbReference>
<organism evidence="10 11">
    <name type="scientific">Candidatus Litorirhabdus singularis</name>
    <dbReference type="NCBI Taxonomy" id="2518993"/>
    <lineage>
        <taxon>Bacteria</taxon>
        <taxon>Pseudomonadati</taxon>
        <taxon>Pseudomonadota</taxon>
        <taxon>Gammaproteobacteria</taxon>
        <taxon>Cellvibrionales</taxon>
        <taxon>Halieaceae</taxon>
        <taxon>Candidatus Litorirhabdus</taxon>
    </lineage>
</organism>
<evidence type="ECO:0000313" key="10">
    <source>
        <dbReference type="EMBL" id="MCX2983252.1"/>
    </source>
</evidence>
<dbReference type="InterPro" id="IPR001915">
    <property type="entry name" value="Peptidase_M48"/>
</dbReference>
<dbReference type="EC" id="3.4.-.-" evidence="8"/>
<keyword evidence="3 8" id="KW-0732">Signal</keyword>
<evidence type="ECO:0000259" key="9">
    <source>
        <dbReference type="Pfam" id="PF01435"/>
    </source>
</evidence>
<keyword evidence="11" id="KW-1185">Reference proteome</keyword>